<proteinExistence type="inferred from homology"/>
<keyword evidence="3 5" id="KW-0560">Oxidoreductase</keyword>
<accession>A0AAT9FI08</accession>
<dbReference type="Pfam" id="PF00255">
    <property type="entry name" value="GSHPx"/>
    <property type="match status" value="1"/>
</dbReference>
<dbReference type="SUPFAM" id="SSF52833">
    <property type="entry name" value="Thioredoxin-like"/>
    <property type="match status" value="1"/>
</dbReference>
<dbReference type="Gene3D" id="3.40.30.10">
    <property type="entry name" value="Glutaredoxin"/>
    <property type="match status" value="1"/>
</dbReference>
<dbReference type="PANTHER" id="PTHR11592:SF78">
    <property type="entry name" value="GLUTATHIONE PEROXIDASE"/>
    <property type="match status" value="1"/>
</dbReference>
<dbReference type="InterPro" id="IPR029759">
    <property type="entry name" value="GPX_AS"/>
</dbReference>
<evidence type="ECO:0000256" key="5">
    <source>
        <dbReference type="RuleBase" id="RU000499"/>
    </source>
</evidence>
<gene>
    <name evidence="7" type="ORF">NT6N_06360</name>
</gene>
<dbReference type="GO" id="GO:0034599">
    <property type="term" value="P:cellular response to oxidative stress"/>
    <property type="evidence" value="ECO:0007669"/>
    <property type="project" value="TreeGrafter"/>
</dbReference>
<dbReference type="PROSITE" id="PS51352">
    <property type="entry name" value="THIOREDOXIN_2"/>
    <property type="match status" value="1"/>
</dbReference>
<dbReference type="EMBL" id="AP026866">
    <property type="protein sequence ID" value="BDS05596.1"/>
    <property type="molecule type" value="Genomic_DNA"/>
</dbReference>
<dbReference type="KEGG" id="osu:NT6N_06360"/>
<dbReference type="PROSITE" id="PS00460">
    <property type="entry name" value="GLUTATHIONE_PEROXID_1"/>
    <property type="match status" value="1"/>
</dbReference>
<name>A0AAT9FI08_9BACT</name>
<dbReference type="CDD" id="cd00340">
    <property type="entry name" value="GSH_Peroxidase"/>
    <property type="match status" value="1"/>
</dbReference>
<evidence type="ECO:0000313" key="7">
    <source>
        <dbReference type="EMBL" id="BDS05596.1"/>
    </source>
</evidence>
<dbReference type="PIRSF" id="PIRSF000303">
    <property type="entry name" value="Glutathion_perox"/>
    <property type="match status" value="1"/>
</dbReference>
<evidence type="ECO:0000259" key="6">
    <source>
        <dbReference type="PROSITE" id="PS51352"/>
    </source>
</evidence>
<sequence length="214" mass="23669">MLGLIKPWVADGLQSRPTFRIAQSHPWAISISIMTKLSISVLSFLATTFMAHAEPTDLQKIELKDIEGKKTSLQAYEGKVVLVVNVASKCGLTPQYSALEALYQKYKDKGLVVIGFPCNDFGGQEPGTLEEIKEFCSTKYQVTFPMMDKLHVKGDEQHPLYTALTGKDSPFPGVVKWNFGKFLISKDGKLVARFGPRTTPNDAKVTEAVEKALK</sequence>
<dbReference type="PRINTS" id="PR01011">
    <property type="entry name" value="GLUTPROXDASE"/>
</dbReference>
<feature type="domain" description="Thioredoxin" evidence="6">
    <location>
        <begin position="52"/>
        <end position="214"/>
    </location>
</feature>
<dbReference type="InterPro" id="IPR013766">
    <property type="entry name" value="Thioredoxin_domain"/>
</dbReference>
<dbReference type="InterPro" id="IPR000889">
    <property type="entry name" value="Glutathione_peroxidase"/>
</dbReference>
<dbReference type="PROSITE" id="PS51355">
    <property type="entry name" value="GLUTATHIONE_PEROXID_3"/>
    <property type="match status" value="1"/>
</dbReference>
<dbReference type="FunFam" id="3.40.30.10:FF:000010">
    <property type="entry name" value="Glutathione peroxidase"/>
    <property type="match status" value="1"/>
</dbReference>
<keyword evidence="2 5" id="KW-0575">Peroxidase</keyword>
<evidence type="ECO:0000256" key="4">
    <source>
        <dbReference type="PIRSR" id="PIRSR000303-1"/>
    </source>
</evidence>
<comment type="similarity">
    <text evidence="1 5">Belongs to the glutathione peroxidase family.</text>
</comment>
<evidence type="ECO:0000256" key="2">
    <source>
        <dbReference type="ARBA" id="ARBA00022559"/>
    </source>
</evidence>
<protein>
    <recommendedName>
        <fullName evidence="5">Glutathione peroxidase</fullName>
    </recommendedName>
</protein>
<dbReference type="AlphaFoldDB" id="A0AAT9FI08"/>
<evidence type="ECO:0000256" key="3">
    <source>
        <dbReference type="ARBA" id="ARBA00023002"/>
    </source>
</evidence>
<dbReference type="GO" id="GO:0004601">
    <property type="term" value="F:peroxidase activity"/>
    <property type="evidence" value="ECO:0007669"/>
    <property type="project" value="UniProtKB-KW"/>
</dbReference>
<organism evidence="7">
    <name type="scientific">Oceaniferula spumae</name>
    <dbReference type="NCBI Taxonomy" id="2979115"/>
    <lineage>
        <taxon>Bacteria</taxon>
        <taxon>Pseudomonadati</taxon>
        <taxon>Verrucomicrobiota</taxon>
        <taxon>Verrucomicrobiia</taxon>
        <taxon>Verrucomicrobiales</taxon>
        <taxon>Verrucomicrobiaceae</taxon>
        <taxon>Oceaniferula</taxon>
    </lineage>
</organism>
<feature type="active site" evidence="4">
    <location>
        <position position="90"/>
    </location>
</feature>
<reference evidence="7" key="1">
    <citation type="submission" date="2024-07" db="EMBL/GenBank/DDBJ databases">
        <title>Complete genome sequence of Verrucomicrobiaceae bacterium NT6N.</title>
        <authorList>
            <person name="Huang C."/>
            <person name="Takami H."/>
            <person name="Hamasaki K."/>
        </authorList>
    </citation>
    <scope>NUCLEOTIDE SEQUENCE</scope>
    <source>
        <strain evidence="7">NT6N</strain>
    </source>
</reference>
<dbReference type="PANTHER" id="PTHR11592">
    <property type="entry name" value="GLUTATHIONE PEROXIDASE"/>
    <property type="match status" value="1"/>
</dbReference>
<dbReference type="InterPro" id="IPR036249">
    <property type="entry name" value="Thioredoxin-like_sf"/>
</dbReference>
<evidence type="ECO:0000256" key="1">
    <source>
        <dbReference type="ARBA" id="ARBA00006926"/>
    </source>
</evidence>